<dbReference type="Gene3D" id="2.40.50.140">
    <property type="entry name" value="Nucleic acid-binding proteins"/>
    <property type="match status" value="1"/>
</dbReference>
<dbReference type="InterPro" id="IPR029026">
    <property type="entry name" value="tRNA_m1G_MTases_N"/>
</dbReference>
<dbReference type="CDD" id="cd18086">
    <property type="entry name" value="HsC9orf114-like"/>
    <property type="match status" value="1"/>
</dbReference>
<dbReference type="Proteomes" id="UP000272051">
    <property type="component" value="Unassembled WGS sequence"/>
</dbReference>
<dbReference type="AlphaFoldDB" id="A0A497EU81"/>
<organism evidence="1 2">
    <name type="scientific">Thermoproteota archaeon</name>
    <dbReference type="NCBI Taxonomy" id="2056631"/>
    <lineage>
        <taxon>Archaea</taxon>
        <taxon>Thermoproteota</taxon>
    </lineage>
</organism>
<dbReference type="EMBL" id="QMQX01000143">
    <property type="protein sequence ID" value="RLE50944.1"/>
    <property type="molecule type" value="Genomic_DNA"/>
</dbReference>
<dbReference type="PANTHER" id="PTHR12150">
    <property type="entry name" value="CLASS IV SAM-BINDING METHYLTRANSFERASE-RELATED"/>
    <property type="match status" value="1"/>
</dbReference>
<reference evidence="1 2" key="1">
    <citation type="submission" date="2018-06" db="EMBL/GenBank/DDBJ databases">
        <title>Extensive metabolic versatility and redundancy in microbially diverse, dynamic hydrothermal sediments.</title>
        <authorList>
            <person name="Dombrowski N."/>
            <person name="Teske A."/>
            <person name="Baker B.J."/>
        </authorList>
    </citation>
    <scope>NUCLEOTIDE SEQUENCE [LARGE SCALE GENOMIC DNA]</scope>
    <source>
        <strain evidence="1">B34_G17</strain>
    </source>
</reference>
<dbReference type="Pfam" id="PF02598">
    <property type="entry name" value="Methyltrn_RNA_3"/>
    <property type="match status" value="1"/>
</dbReference>
<accession>A0A497EU81</accession>
<dbReference type="Gene3D" id="3.40.1280.10">
    <property type="match status" value="1"/>
</dbReference>
<proteinExistence type="predicted"/>
<dbReference type="PANTHER" id="PTHR12150:SF13">
    <property type="entry name" value="METHYLTRANSFERASE C9ORF114-RELATED"/>
    <property type="match status" value="1"/>
</dbReference>
<name>A0A497EU81_9CREN</name>
<dbReference type="InterPro" id="IPR003750">
    <property type="entry name" value="Put_MeTrfase-C9orf114-like"/>
</dbReference>
<gene>
    <name evidence="1" type="ORF">DRJ33_06795</name>
</gene>
<dbReference type="InterPro" id="IPR029028">
    <property type="entry name" value="Alpha/beta_knot_MTases"/>
</dbReference>
<evidence type="ECO:0008006" key="3">
    <source>
        <dbReference type="Google" id="ProtNLM"/>
    </source>
</evidence>
<evidence type="ECO:0000313" key="1">
    <source>
        <dbReference type="EMBL" id="RLE50944.1"/>
    </source>
</evidence>
<sequence>MSKDNTALALRRKEQITVYLPASIVSDIPHLREKTAKVGVIGRALAAYRVENVVIYRDKGSRRQDGIFIAKVLEYMETPQYLRKHLFSISRELKFAGILPPLRTPHHPLTSTIAELPKLSYRDGVVLRSTRSESFIEAGLDRLLKLNMKLKKGSRVSVVITKDDGRLKVQLMEREKIPLYWGFKVLFQDQSLPEILSSNEYDLVIATSKYGADIRTIAKEISSRWKNSTKIALLFGSPSRGLYEIFAESSSDLLRYAHYVVNFIPEQGVETIRTEEALFSVLAILNALA</sequence>
<dbReference type="InterPro" id="IPR012340">
    <property type="entry name" value="NA-bd_OB-fold"/>
</dbReference>
<protein>
    <recommendedName>
        <fullName evidence="3">RNA-binding protein</fullName>
    </recommendedName>
</protein>
<evidence type="ECO:0000313" key="2">
    <source>
        <dbReference type="Proteomes" id="UP000272051"/>
    </source>
</evidence>
<comment type="caution">
    <text evidence="1">The sequence shown here is derived from an EMBL/GenBank/DDBJ whole genome shotgun (WGS) entry which is preliminary data.</text>
</comment>
<dbReference type="SUPFAM" id="SSF75217">
    <property type="entry name" value="alpha/beta knot"/>
    <property type="match status" value="2"/>
</dbReference>